<comment type="caution">
    <text evidence="1">The sequence shown here is derived from an EMBL/GenBank/DDBJ whole genome shotgun (WGS) entry which is preliminary data.</text>
</comment>
<protein>
    <submittedName>
        <fullName evidence="1">Uncharacterized protein</fullName>
    </submittedName>
</protein>
<proteinExistence type="predicted"/>
<organism evidence="1 2">
    <name type="scientific">Nonomuraea glycinis</name>
    <dbReference type="NCBI Taxonomy" id="2047744"/>
    <lineage>
        <taxon>Bacteria</taxon>
        <taxon>Bacillati</taxon>
        <taxon>Actinomycetota</taxon>
        <taxon>Actinomycetes</taxon>
        <taxon>Streptosporangiales</taxon>
        <taxon>Streptosporangiaceae</taxon>
        <taxon>Nonomuraea</taxon>
    </lineage>
</organism>
<evidence type="ECO:0000313" key="2">
    <source>
        <dbReference type="Proteomes" id="UP000660745"/>
    </source>
</evidence>
<evidence type="ECO:0000313" key="1">
    <source>
        <dbReference type="EMBL" id="GGP02907.1"/>
    </source>
</evidence>
<dbReference type="EMBL" id="BMNK01000002">
    <property type="protein sequence ID" value="GGP02907.1"/>
    <property type="molecule type" value="Genomic_DNA"/>
</dbReference>
<dbReference type="Proteomes" id="UP000660745">
    <property type="component" value="Unassembled WGS sequence"/>
</dbReference>
<accession>A0A918E2I6</accession>
<dbReference type="RefSeq" id="WP_189137467.1">
    <property type="nucleotide sequence ID" value="NZ_BMNK01000002.1"/>
</dbReference>
<reference evidence="1" key="2">
    <citation type="submission" date="2020-09" db="EMBL/GenBank/DDBJ databases">
        <authorList>
            <person name="Sun Q."/>
            <person name="Zhou Y."/>
        </authorList>
    </citation>
    <scope>NUCLEOTIDE SEQUENCE</scope>
    <source>
        <strain evidence="1">CGMCC 4.7430</strain>
    </source>
</reference>
<keyword evidence="2" id="KW-1185">Reference proteome</keyword>
<reference evidence="1" key="1">
    <citation type="journal article" date="2014" name="Int. J. Syst. Evol. Microbiol.">
        <title>Complete genome sequence of Corynebacterium casei LMG S-19264T (=DSM 44701T), isolated from a smear-ripened cheese.</title>
        <authorList>
            <consortium name="US DOE Joint Genome Institute (JGI-PGF)"/>
            <person name="Walter F."/>
            <person name="Albersmeier A."/>
            <person name="Kalinowski J."/>
            <person name="Ruckert C."/>
        </authorList>
    </citation>
    <scope>NUCLEOTIDE SEQUENCE</scope>
    <source>
        <strain evidence="1">CGMCC 4.7430</strain>
    </source>
</reference>
<sequence length="69" mass="7614">MHKREPFPFELSVTVSEPTPHGIEEAAYPVAERFFGDGAELHVVSAKVEPDLTAPGNFRATVTFRKLST</sequence>
<dbReference type="AlphaFoldDB" id="A0A918E2I6"/>
<gene>
    <name evidence="1" type="ORF">GCM10012278_12000</name>
</gene>
<name>A0A918E2I6_9ACTN</name>